<dbReference type="PANTHER" id="PTHR16517:SF119">
    <property type="entry name" value="TUBBY-LIKE F-BOX PROTEIN 3"/>
    <property type="match status" value="1"/>
</dbReference>
<dbReference type="PRINTS" id="PR01573">
    <property type="entry name" value="SUPERTUBBY"/>
</dbReference>
<sequence>MSFKSLIQDMRGELGSISRKGFDVRFGYGRSRSQRVVQDTSVPVDAFKQSCWASMPPELLRDVLMRIEQSEDTWPSRKNVVSCAGVCRNWREIVKEIVRVPELSSKLTFPISLKQPGPRGSLVQCYIMRNRSNQTYYLYLGLNQAAASNDDGKFLLAAKRFRRPTCTDYIISLNCDDVSRGSNTYIGKLRSNFLGTKFTVYDAQPTNPGTQVTRTRSSRLLSLKQVSPRIPSGNYPVAHISYELNVLGSRGPRRMQCVMDAIPASAVEPGGTAPTQTELVHSNLDSFPSFSFFRSKSIRAESLPSGPSSAAQKEGLLVLKNKAPRWHEQLQCWCLNFNGRVTVASVKNFQLVAAPENGPAGPEHENVILQFGKVGKDVFTMDYQYPISAFQAFTICLSSFDTKIACE</sequence>
<dbReference type="AlphaFoldDB" id="A0A178VYB2"/>
<dbReference type="InterPro" id="IPR025659">
    <property type="entry name" value="Tubby-like_C"/>
</dbReference>
<reference evidence="4" key="2">
    <citation type="submission" date="2016-03" db="EMBL/GenBank/DDBJ databases">
        <title>Full-length assembly of Arabidopsis thaliana Ler reveals the complement of translocations and inversions.</title>
        <authorList>
            <person name="Zapata L."/>
            <person name="Schneeberger K."/>
            <person name="Ossowski S."/>
        </authorList>
    </citation>
    <scope>NUCLEOTIDE SEQUENCE [LARGE SCALE GENOMIC DNA]</scope>
    <source>
        <tissue evidence="4">Leaf</tissue>
    </source>
</reference>
<dbReference type="SUPFAM" id="SSF54518">
    <property type="entry name" value="Tubby C-terminal domain-like"/>
    <property type="match status" value="1"/>
</dbReference>
<reference evidence="3 6" key="3">
    <citation type="submission" date="2020-09" db="EMBL/GenBank/DDBJ databases">
        <authorList>
            <person name="Ashkenazy H."/>
        </authorList>
    </citation>
    <scope>NUCLEOTIDE SEQUENCE [LARGE SCALE GENOMIC DNA]</scope>
    <source>
        <strain evidence="6">cv. Cdm-0</strain>
    </source>
</reference>
<dbReference type="OrthoDB" id="8775810at2759"/>
<comment type="similarity">
    <text evidence="1">Belongs to the TUB family.</text>
</comment>
<dbReference type="OMA" id="QQSCWAQ"/>
<dbReference type="Pfam" id="PF01167">
    <property type="entry name" value="Tub"/>
    <property type="match status" value="1"/>
</dbReference>
<dbReference type="EMBL" id="LUHQ01000002">
    <property type="protein sequence ID" value="OAP10043.1"/>
    <property type="molecule type" value="Genomic_DNA"/>
</dbReference>
<evidence type="ECO:0000313" key="4">
    <source>
        <dbReference type="EMBL" id="OAP10043.1"/>
    </source>
</evidence>
<dbReference type="GO" id="GO:0006355">
    <property type="term" value="P:regulation of DNA-templated transcription"/>
    <property type="evidence" value="ECO:0007669"/>
    <property type="project" value="UniProtKB-ARBA"/>
</dbReference>
<evidence type="ECO:0000259" key="2">
    <source>
        <dbReference type="Pfam" id="PF01167"/>
    </source>
</evidence>
<dbReference type="EMBL" id="LR881467">
    <property type="protein sequence ID" value="CAD5321689.1"/>
    <property type="molecule type" value="Genomic_DNA"/>
</dbReference>
<dbReference type="ExpressionAtlas" id="A0A178VYB2">
    <property type="expression patterns" value="baseline and differential"/>
</dbReference>
<evidence type="ECO:0000256" key="1">
    <source>
        <dbReference type="ARBA" id="ARBA00007129"/>
    </source>
</evidence>
<gene>
    <name evidence="4" type="ordered locus">AXX17_At2g45690</name>
    <name evidence="3" type="ORF">AT9943_LOCUS9740</name>
</gene>
<evidence type="ECO:0000313" key="5">
    <source>
        <dbReference type="Proteomes" id="UP000078284"/>
    </source>
</evidence>
<dbReference type="InterPro" id="IPR000007">
    <property type="entry name" value="Tubby_C"/>
</dbReference>
<accession>A0A178VYB2</accession>
<dbReference type="Proteomes" id="UP000078284">
    <property type="component" value="Chromosome 2"/>
</dbReference>
<feature type="domain" description="Tubby C-terminal" evidence="2">
    <location>
        <begin position="113"/>
        <end position="402"/>
    </location>
</feature>
<organism evidence="4 5">
    <name type="scientific">Arabidopsis thaliana</name>
    <name type="common">Mouse-ear cress</name>
    <dbReference type="NCBI Taxonomy" id="3702"/>
    <lineage>
        <taxon>Eukaryota</taxon>
        <taxon>Viridiplantae</taxon>
        <taxon>Streptophyta</taxon>
        <taxon>Embryophyta</taxon>
        <taxon>Tracheophyta</taxon>
        <taxon>Spermatophyta</taxon>
        <taxon>Magnoliopsida</taxon>
        <taxon>eudicotyledons</taxon>
        <taxon>Gunneridae</taxon>
        <taxon>Pentapetalae</taxon>
        <taxon>rosids</taxon>
        <taxon>malvids</taxon>
        <taxon>Brassicales</taxon>
        <taxon>Brassicaceae</taxon>
        <taxon>Camelineae</taxon>
        <taxon>Arabidopsis</taxon>
    </lineage>
</organism>
<proteinExistence type="inferred from homology"/>
<evidence type="ECO:0000313" key="6">
    <source>
        <dbReference type="Proteomes" id="UP000516314"/>
    </source>
</evidence>
<dbReference type="SMR" id="A0A178VYB2"/>
<dbReference type="PANTHER" id="PTHR16517">
    <property type="entry name" value="TUBBY-RELATED"/>
    <property type="match status" value="1"/>
</dbReference>
<dbReference type="CDD" id="cd22153">
    <property type="entry name" value="F-box_AtTLP-like"/>
    <property type="match status" value="1"/>
</dbReference>
<evidence type="ECO:0000313" key="3">
    <source>
        <dbReference type="EMBL" id="CAD5321689.1"/>
    </source>
</evidence>
<protein>
    <submittedName>
        <fullName evidence="3">(thale cress) hypothetical protein</fullName>
    </submittedName>
    <submittedName>
        <fullName evidence="4">TLP3</fullName>
    </submittedName>
</protein>
<dbReference type="Gene3D" id="3.20.90.10">
    <property type="entry name" value="Tubby Protein, Chain A"/>
    <property type="match status" value="1"/>
</dbReference>
<dbReference type="Proteomes" id="UP000516314">
    <property type="component" value="Chromosome 2"/>
</dbReference>
<reference evidence="5" key="1">
    <citation type="journal article" date="2016" name="Proc. Natl. Acad. Sci. U.S.A.">
        <title>Chromosome-level assembly of Arabidopsis thaliana Ler reveals the extent of translocation and inversion polymorphisms.</title>
        <authorList>
            <person name="Zapata L."/>
            <person name="Ding J."/>
            <person name="Willing E.M."/>
            <person name="Hartwig B."/>
            <person name="Bezdan D."/>
            <person name="Jiao W.B."/>
            <person name="Patel V."/>
            <person name="Velikkakam James G."/>
            <person name="Koornneef M."/>
            <person name="Ossowski S."/>
            <person name="Schneeberger K."/>
        </authorList>
    </citation>
    <scope>NUCLEOTIDE SEQUENCE [LARGE SCALE GENOMIC DNA]</scope>
    <source>
        <strain evidence="5">cv. Landsberg erecta</strain>
    </source>
</reference>
<name>A0A178VYB2_ARATH</name>
<dbReference type="FunFam" id="3.20.90.10:FF:000003">
    <property type="entry name" value="Tubby-like F-box protein"/>
    <property type="match status" value="1"/>
</dbReference>